<dbReference type="VEuPathDB" id="AmoebaDB:NF0101370"/>
<dbReference type="Pfam" id="PF00022">
    <property type="entry name" value="Actin"/>
    <property type="match status" value="2"/>
</dbReference>
<comment type="similarity">
    <text evidence="1">Belongs to the actin family.</text>
</comment>
<sequence>MTSNHHNDHSDFIFKDLSEIPSKQKKKEWSALDSIMRSPIEHGGHITNWEDFSFFFKHLLNGDDDDKDEDKDFNHALQDVCMMKKETQKLGLICSEPPQPTKSQREQLAQLVFEELSMASMFSCCGHLLSMFAHGITTGCVLDVGHTQTSVVSVYEGFAFPHSVSVSHVLGGRELTEHLKNKLKEKYSDMEYLNDDETVRTIKESCGCVKPKYDEVRSEKTTTYELPDEDIQGIDDLIQHCIQRCDIDFRLTLFENIVLSGGSTMFKGIDQKIVKELEYRNHLEVWSRIKVKSNENLERKNSAWTGASIIGSLSTMNNLLVSKEEYDEQGPDVVHAKSTLFWVNE</sequence>
<dbReference type="VEuPathDB" id="AmoebaDB:NfTy_052760"/>
<dbReference type="SUPFAM" id="SSF53067">
    <property type="entry name" value="Actin-like ATPase domain"/>
    <property type="match status" value="2"/>
</dbReference>
<dbReference type="SMART" id="SM00268">
    <property type="entry name" value="ACTIN"/>
    <property type="match status" value="1"/>
</dbReference>
<reference evidence="2 3" key="1">
    <citation type="journal article" date="2019" name="Sci. Rep.">
        <title>Nanopore sequencing improves the draft genome of the human pathogenic amoeba Naegleria fowleri.</title>
        <authorList>
            <person name="Liechti N."/>
            <person name="Schurch N."/>
            <person name="Bruggmann R."/>
            <person name="Wittwer M."/>
        </authorList>
    </citation>
    <scope>NUCLEOTIDE SEQUENCE [LARGE SCALE GENOMIC DNA]</scope>
    <source>
        <strain evidence="2 3">ATCC 30894</strain>
    </source>
</reference>
<comment type="caution">
    <text evidence="2">The sequence shown here is derived from an EMBL/GenBank/DDBJ whole genome shotgun (WGS) entry which is preliminary data.</text>
</comment>
<evidence type="ECO:0000313" key="2">
    <source>
        <dbReference type="EMBL" id="KAF0975926.1"/>
    </source>
</evidence>
<evidence type="ECO:0000313" key="3">
    <source>
        <dbReference type="Proteomes" id="UP000444721"/>
    </source>
</evidence>
<dbReference type="AlphaFoldDB" id="A0A6A5BM01"/>
<dbReference type="VEuPathDB" id="AmoebaDB:FDP41_005253"/>
<dbReference type="InterPro" id="IPR043129">
    <property type="entry name" value="ATPase_NBD"/>
</dbReference>
<accession>A0A6A5BM01</accession>
<protein>
    <recommendedName>
        <fullName evidence="4">Actin</fullName>
    </recommendedName>
</protein>
<dbReference type="InterPro" id="IPR004000">
    <property type="entry name" value="Actin"/>
</dbReference>
<organism evidence="2 3">
    <name type="scientific">Naegleria fowleri</name>
    <name type="common">Brain eating amoeba</name>
    <dbReference type="NCBI Taxonomy" id="5763"/>
    <lineage>
        <taxon>Eukaryota</taxon>
        <taxon>Discoba</taxon>
        <taxon>Heterolobosea</taxon>
        <taxon>Tetramitia</taxon>
        <taxon>Eutetramitia</taxon>
        <taxon>Vahlkampfiidae</taxon>
        <taxon>Naegleria</taxon>
    </lineage>
</organism>
<dbReference type="OrthoDB" id="5132116at2759"/>
<evidence type="ECO:0008006" key="4">
    <source>
        <dbReference type="Google" id="ProtNLM"/>
    </source>
</evidence>
<evidence type="ECO:0000256" key="1">
    <source>
        <dbReference type="RuleBase" id="RU000487"/>
    </source>
</evidence>
<dbReference type="PRINTS" id="PR00190">
    <property type="entry name" value="ACTIN"/>
</dbReference>
<name>A0A6A5BM01_NAEFO</name>
<proteinExistence type="inferred from homology"/>
<dbReference type="EMBL" id="VFQX01000043">
    <property type="protein sequence ID" value="KAF0975926.1"/>
    <property type="molecule type" value="Genomic_DNA"/>
</dbReference>
<dbReference type="Proteomes" id="UP000444721">
    <property type="component" value="Unassembled WGS sequence"/>
</dbReference>
<dbReference type="PANTHER" id="PTHR11937">
    <property type="entry name" value="ACTIN"/>
    <property type="match status" value="1"/>
</dbReference>
<dbReference type="RefSeq" id="XP_044560639.1">
    <property type="nucleotide sequence ID" value="XM_044708758.1"/>
</dbReference>
<dbReference type="Gene3D" id="3.90.640.10">
    <property type="entry name" value="Actin, Chain A, domain 4"/>
    <property type="match status" value="1"/>
</dbReference>
<keyword evidence="3" id="KW-1185">Reference proteome</keyword>
<gene>
    <name evidence="2" type="ORF">FDP41_005253</name>
</gene>
<dbReference type="CDD" id="cd10169">
    <property type="entry name" value="ASKHA_NBD_actin-like"/>
    <property type="match status" value="1"/>
</dbReference>
<dbReference type="Gene3D" id="3.30.420.40">
    <property type="match status" value="4"/>
</dbReference>
<dbReference type="GeneID" id="68112471"/>